<dbReference type="InterPro" id="IPR003593">
    <property type="entry name" value="AAA+_ATPase"/>
</dbReference>
<dbReference type="SUPFAM" id="SSF52540">
    <property type="entry name" value="P-loop containing nucleoside triphosphate hydrolases"/>
    <property type="match status" value="1"/>
</dbReference>
<dbReference type="InterPro" id="IPR002078">
    <property type="entry name" value="Sigma_54_int"/>
</dbReference>
<proteinExistence type="predicted"/>
<dbReference type="Pfam" id="PF00158">
    <property type="entry name" value="Sigma54_activat"/>
    <property type="match status" value="1"/>
</dbReference>
<dbReference type="Pfam" id="PF02954">
    <property type="entry name" value="HTH_8"/>
    <property type="match status" value="1"/>
</dbReference>
<feature type="domain" description="Sigma-54 factor interaction" evidence="6">
    <location>
        <begin position="143"/>
        <end position="371"/>
    </location>
</feature>
<dbReference type="InterPro" id="IPR002197">
    <property type="entry name" value="HTH_Fis"/>
</dbReference>
<dbReference type="GO" id="GO:0043565">
    <property type="term" value="F:sequence-specific DNA binding"/>
    <property type="evidence" value="ECO:0007669"/>
    <property type="project" value="InterPro"/>
</dbReference>
<keyword evidence="2" id="KW-0067">ATP-binding</keyword>
<evidence type="ECO:0000256" key="5">
    <source>
        <dbReference type="ARBA" id="ARBA00023163"/>
    </source>
</evidence>
<keyword evidence="8" id="KW-1185">Reference proteome</keyword>
<dbReference type="PROSITE" id="PS00688">
    <property type="entry name" value="SIGMA54_INTERACT_3"/>
    <property type="match status" value="1"/>
</dbReference>
<evidence type="ECO:0000313" key="7">
    <source>
        <dbReference type="EMBL" id="QIB70545.1"/>
    </source>
</evidence>
<dbReference type="PROSITE" id="PS50045">
    <property type="entry name" value="SIGMA54_INTERACT_4"/>
    <property type="match status" value="1"/>
</dbReference>
<dbReference type="Gene3D" id="1.10.8.60">
    <property type="match status" value="1"/>
</dbReference>
<dbReference type="FunFam" id="3.40.50.300:FF:000006">
    <property type="entry name" value="DNA-binding transcriptional regulator NtrC"/>
    <property type="match status" value="1"/>
</dbReference>
<dbReference type="InterPro" id="IPR027417">
    <property type="entry name" value="P-loop_NTPase"/>
</dbReference>
<dbReference type="InterPro" id="IPR025943">
    <property type="entry name" value="Sigma_54_int_dom_ATP-bd_2"/>
</dbReference>
<dbReference type="GO" id="GO:0005524">
    <property type="term" value="F:ATP binding"/>
    <property type="evidence" value="ECO:0007669"/>
    <property type="project" value="UniProtKB-KW"/>
</dbReference>
<dbReference type="KEGG" id="abut:Ami103574_15135"/>
<dbReference type="RefSeq" id="WP_163067782.1">
    <property type="nucleotide sequence ID" value="NZ_CP048649.1"/>
</dbReference>
<dbReference type="Pfam" id="PF25601">
    <property type="entry name" value="AAA_lid_14"/>
    <property type="match status" value="1"/>
</dbReference>
<dbReference type="InterPro" id="IPR058031">
    <property type="entry name" value="AAA_lid_NorR"/>
</dbReference>
<dbReference type="PANTHER" id="PTHR32071:SF74">
    <property type="entry name" value="TRANSCRIPTIONAL ACTIVATOR ROCR"/>
    <property type="match status" value="1"/>
</dbReference>
<organism evidence="7 8">
    <name type="scientific">Aminipila butyrica</name>
    <dbReference type="NCBI Taxonomy" id="433296"/>
    <lineage>
        <taxon>Bacteria</taxon>
        <taxon>Bacillati</taxon>
        <taxon>Bacillota</taxon>
        <taxon>Clostridia</taxon>
        <taxon>Peptostreptococcales</taxon>
        <taxon>Anaerovoracaceae</taxon>
        <taxon>Aminipila</taxon>
    </lineage>
</organism>
<dbReference type="SMART" id="SM00382">
    <property type="entry name" value="AAA"/>
    <property type="match status" value="1"/>
</dbReference>
<dbReference type="AlphaFoldDB" id="A0A858BZH2"/>
<evidence type="ECO:0000256" key="4">
    <source>
        <dbReference type="ARBA" id="ARBA00023125"/>
    </source>
</evidence>
<dbReference type="InterPro" id="IPR025944">
    <property type="entry name" value="Sigma_54_int_dom_CS"/>
</dbReference>
<keyword evidence="4" id="KW-0238">DNA-binding</keyword>
<dbReference type="PROSITE" id="PS00676">
    <property type="entry name" value="SIGMA54_INTERACT_2"/>
    <property type="match status" value="1"/>
</dbReference>
<dbReference type="Proteomes" id="UP000466848">
    <property type="component" value="Chromosome"/>
</dbReference>
<evidence type="ECO:0000313" key="8">
    <source>
        <dbReference type="Proteomes" id="UP000466848"/>
    </source>
</evidence>
<keyword evidence="3" id="KW-0805">Transcription regulation</keyword>
<accession>A0A858BZH2</accession>
<dbReference type="SUPFAM" id="SSF46689">
    <property type="entry name" value="Homeodomain-like"/>
    <property type="match status" value="1"/>
</dbReference>
<keyword evidence="1" id="KW-0547">Nucleotide-binding</keyword>
<evidence type="ECO:0000256" key="1">
    <source>
        <dbReference type="ARBA" id="ARBA00022741"/>
    </source>
</evidence>
<keyword evidence="5" id="KW-0804">Transcription</keyword>
<evidence type="ECO:0000256" key="2">
    <source>
        <dbReference type="ARBA" id="ARBA00022840"/>
    </source>
</evidence>
<evidence type="ECO:0000259" key="6">
    <source>
        <dbReference type="PROSITE" id="PS50045"/>
    </source>
</evidence>
<sequence>MMTNYLEKMMHIYNTMDSVLITNLEGVVEYSAIFDEKDHSIKNEGYTGKYLLDVYPELTRETSTHFRAMRTGKAVLDEVQTVTDLNGMKLTFVSNTYPIEVEGKIVGAIEGTVILAEGGKPYSKRIKEESSSVGHSLYQVEDMIGHSSRIQAVKEKILRAAEGDSTVLIVGETGTGKEIAAQAIHSHSSRRDQAFISQNCSAIPESLLESTLFGTVRGSYTGAEDRKGLLELADKGTLFLDELNSMNIELQGKILKAVEEQKIRRLGSEKERKIDVRIISAINEGVAQVLEKEKMRKDLYYRLGVFQIELPLLKERREDVPLLIQHFIQYYNKKGQRKIEECSQLAERLLMDYDWPGNVRELKNVIEYAFNMTRGRDITINNLPEHLVYDKRRKEQEASGLTGDLLGLDVALNQQGDEQGVDWETVLENGATLGALLDDYEKQILNQVLEGSASVTEAADKLGVSRQVLNYKIKKHGL</sequence>
<protein>
    <submittedName>
        <fullName evidence="7">Transcriptional regulator</fullName>
    </submittedName>
</protein>
<dbReference type="Gene3D" id="3.40.50.300">
    <property type="entry name" value="P-loop containing nucleotide triphosphate hydrolases"/>
    <property type="match status" value="1"/>
</dbReference>
<evidence type="ECO:0000256" key="3">
    <source>
        <dbReference type="ARBA" id="ARBA00023015"/>
    </source>
</evidence>
<dbReference type="CDD" id="cd00009">
    <property type="entry name" value="AAA"/>
    <property type="match status" value="1"/>
</dbReference>
<name>A0A858BZH2_9FIRM</name>
<dbReference type="EMBL" id="CP048649">
    <property type="protein sequence ID" value="QIB70545.1"/>
    <property type="molecule type" value="Genomic_DNA"/>
</dbReference>
<dbReference type="GO" id="GO:0006355">
    <property type="term" value="P:regulation of DNA-templated transcription"/>
    <property type="evidence" value="ECO:0007669"/>
    <property type="project" value="InterPro"/>
</dbReference>
<dbReference type="PANTHER" id="PTHR32071">
    <property type="entry name" value="TRANSCRIPTIONAL REGULATORY PROTEIN"/>
    <property type="match status" value="1"/>
</dbReference>
<dbReference type="InterPro" id="IPR009057">
    <property type="entry name" value="Homeodomain-like_sf"/>
</dbReference>
<gene>
    <name evidence="7" type="ORF">Ami103574_15135</name>
</gene>
<dbReference type="Gene3D" id="1.10.10.60">
    <property type="entry name" value="Homeodomain-like"/>
    <property type="match status" value="1"/>
</dbReference>
<reference evidence="7 8" key="1">
    <citation type="submission" date="2020-02" db="EMBL/GenBank/DDBJ databases">
        <authorList>
            <person name="Kim Y.B."/>
            <person name="Roh S.W."/>
        </authorList>
    </citation>
    <scope>NUCLEOTIDE SEQUENCE [LARGE SCALE GENOMIC DNA]</scope>
    <source>
        <strain evidence="7 8">DSM 103574</strain>
    </source>
</reference>